<reference evidence="1 2" key="1">
    <citation type="submission" date="2020-09" db="EMBL/GenBank/DDBJ databases">
        <title>De no assembly of potato wild relative species, Solanum commersonii.</title>
        <authorList>
            <person name="Cho K."/>
        </authorList>
    </citation>
    <scope>NUCLEOTIDE SEQUENCE [LARGE SCALE GENOMIC DNA]</scope>
    <source>
        <strain evidence="1">LZ3.2</strain>
        <tissue evidence="1">Leaf</tissue>
    </source>
</reference>
<dbReference type="AlphaFoldDB" id="A0A9J5ZT93"/>
<protein>
    <submittedName>
        <fullName evidence="1">Uncharacterized protein</fullName>
    </submittedName>
</protein>
<sequence>MHTTRLNLLMQGSIVHSRFKLWYTITKDSHARNTCYLCKYNAHTQKEEHNACFHPEVCPYFPIDFRSSLLKIKKFFLRLVIGLSAK</sequence>
<dbReference type="Proteomes" id="UP000824120">
    <property type="component" value="Chromosome 3"/>
</dbReference>
<accession>A0A9J5ZT93</accession>
<organism evidence="1 2">
    <name type="scientific">Solanum commersonii</name>
    <name type="common">Commerson's wild potato</name>
    <name type="synonym">Commerson's nightshade</name>
    <dbReference type="NCBI Taxonomy" id="4109"/>
    <lineage>
        <taxon>Eukaryota</taxon>
        <taxon>Viridiplantae</taxon>
        <taxon>Streptophyta</taxon>
        <taxon>Embryophyta</taxon>
        <taxon>Tracheophyta</taxon>
        <taxon>Spermatophyta</taxon>
        <taxon>Magnoliopsida</taxon>
        <taxon>eudicotyledons</taxon>
        <taxon>Gunneridae</taxon>
        <taxon>Pentapetalae</taxon>
        <taxon>asterids</taxon>
        <taxon>lamiids</taxon>
        <taxon>Solanales</taxon>
        <taxon>Solanaceae</taxon>
        <taxon>Solanoideae</taxon>
        <taxon>Solaneae</taxon>
        <taxon>Solanum</taxon>
    </lineage>
</organism>
<keyword evidence="2" id="KW-1185">Reference proteome</keyword>
<comment type="caution">
    <text evidence="1">The sequence shown here is derived from an EMBL/GenBank/DDBJ whole genome shotgun (WGS) entry which is preliminary data.</text>
</comment>
<name>A0A9J5ZT93_SOLCO</name>
<evidence type="ECO:0000313" key="1">
    <source>
        <dbReference type="EMBL" id="KAG5615517.1"/>
    </source>
</evidence>
<proteinExistence type="predicted"/>
<dbReference type="EMBL" id="JACXVP010000003">
    <property type="protein sequence ID" value="KAG5615517.1"/>
    <property type="molecule type" value="Genomic_DNA"/>
</dbReference>
<evidence type="ECO:0000313" key="2">
    <source>
        <dbReference type="Proteomes" id="UP000824120"/>
    </source>
</evidence>
<gene>
    <name evidence="1" type="ORF">H5410_015341</name>
</gene>
<feature type="non-terminal residue" evidence="1">
    <location>
        <position position="86"/>
    </location>
</feature>